<sequence length="1087" mass="117854">MGVAPGEDGDGQGLLGRGEFLRGLRAELERARGGRGGLLLVTGEAGIGKTALVGRAVHEARRADMAVLLGSCWGADGTPGYWPWTQVIRGLRRSLRAEAWEAASEAAGVVWQVLLDGGGGGAEEPGRFELFDAVTTMLVTAAQHRPVLVVLEDVHWADPASVALLEFAAQHVSLERVLIVATCRLVEVERPDHCLRDRLRSLTARSTTLTLTGLGADDVAELMRRTAGGAPDGELVADVLHRTGGNPFFVQETARLWAGGHEVSGMSPGLHASLRRRLRLLDGAVAGCLGAASVLGRRFRVDTLASVMGAPPEEVRRWLDQAAGARLVVGETSGEGSAQSVLFAHDLVRETLYGGLGSRRVRRLHAAAVRALRGTADARDVTLPVELARHAHLAFEELDRDEAVDLLLAAARHAENRMAHEEAAGHYERALDRLGDAAPARRVLLGLHFGTALQMLGEHERSWRVYADTATLARGLDDPLLMGWTALTLYGSDGRGDTALLKPRALRWAHEQQRAAAGQPAPAGDGGGPPLSQSSLARHVAAGVIAGARAAGDDDTLHIGLWARLQSEWGPRTVGDRRALADELVAVSRRRGDRWTEHVAMSMRWVAALEAGDPRFMEDFHAMVALGAADGSARLRLHSVIDHSIVHALTGRFAEAAELLEASESMSTPGANYYHYFVSHHRWSLLVLRGRFTEARQLLGTLRAQQHPYVDLVEALAELEAGECRGVPVPRPGAGAGGDTVLHRSVTPLWLRYQAQAAAASGDPAWCDNAHAALVPHTGQWLVSLFGWDISGPATLWLGILDAARQRWDAAVRHLTEACRSAERLHALPWSLRSRLELAAAIVARGAHDERHVAGLLGEAESQAHELGMTHLLARVEHLVGGRADAGRAAGAGHADAGHPAPDDAPAAYEFRRVGEVWRLTYEGRTVHMPDAKGLRDLHCLLGLPGRDIAAVRLLNPDDDTVATVHGMGADDVLDDEARTRYRRHLERLDEEIDRAVEQGDERRAAAYDQERADLLEELRRCAGLGGRPRRLGDSRERARKNVTGRIRDTLRKLDQRHPGLAAHLRRTLSTGTMCRYTPDRDLRWKL</sequence>
<proteinExistence type="predicted"/>
<dbReference type="SUPFAM" id="SSF52540">
    <property type="entry name" value="P-loop containing nucleoside triphosphate hydrolases"/>
    <property type="match status" value="1"/>
</dbReference>
<dbReference type="PANTHER" id="PTHR16305">
    <property type="entry name" value="TESTICULAR SOLUBLE ADENYLYL CYCLASE"/>
    <property type="match status" value="1"/>
</dbReference>
<name>A0A7T4TY49_9ACTN</name>
<evidence type="ECO:0000313" key="5">
    <source>
        <dbReference type="EMBL" id="QQC89660.1"/>
    </source>
</evidence>
<dbReference type="GO" id="GO:0005737">
    <property type="term" value="C:cytoplasm"/>
    <property type="evidence" value="ECO:0007669"/>
    <property type="project" value="TreeGrafter"/>
</dbReference>
<dbReference type="GO" id="GO:0005524">
    <property type="term" value="F:ATP binding"/>
    <property type="evidence" value="ECO:0007669"/>
    <property type="project" value="UniProtKB-KW"/>
</dbReference>
<feature type="domain" description="Orc1-like AAA ATPase" evidence="4">
    <location>
        <begin position="14"/>
        <end position="180"/>
    </location>
</feature>
<evidence type="ECO:0000259" key="4">
    <source>
        <dbReference type="Pfam" id="PF13191"/>
    </source>
</evidence>
<evidence type="ECO:0000256" key="1">
    <source>
        <dbReference type="ARBA" id="ARBA00022741"/>
    </source>
</evidence>
<keyword evidence="2" id="KW-0067">ATP-binding</keyword>
<dbReference type="AlphaFoldDB" id="A0A7T4TY49"/>
<keyword evidence="1" id="KW-0547">Nucleotide-binding</keyword>
<dbReference type="GO" id="GO:0004016">
    <property type="term" value="F:adenylate cyclase activity"/>
    <property type="evidence" value="ECO:0007669"/>
    <property type="project" value="TreeGrafter"/>
</dbReference>
<dbReference type="EMBL" id="CP065959">
    <property type="protein sequence ID" value="QQC89660.1"/>
    <property type="molecule type" value="Genomic_DNA"/>
</dbReference>
<evidence type="ECO:0000256" key="3">
    <source>
        <dbReference type="SAM" id="MobiDB-lite"/>
    </source>
</evidence>
<feature type="region of interest" description="Disordered" evidence="3">
    <location>
        <begin position="511"/>
        <end position="533"/>
    </location>
</feature>
<gene>
    <name evidence="5" type="ORF">I8755_15435</name>
</gene>
<accession>A0A7T4TY49</accession>
<dbReference type="RefSeq" id="WP_198502797.1">
    <property type="nucleotide sequence ID" value="NZ_CP065959.1"/>
</dbReference>
<dbReference type="InterPro" id="IPR041664">
    <property type="entry name" value="AAA_16"/>
</dbReference>
<feature type="region of interest" description="Disordered" evidence="3">
    <location>
        <begin position="887"/>
        <end position="906"/>
    </location>
</feature>
<dbReference type="Proteomes" id="UP000596130">
    <property type="component" value="Chromosome"/>
</dbReference>
<reference evidence="5 6" key="1">
    <citation type="submission" date="2020-12" db="EMBL/GenBank/DDBJ databases">
        <title>Identification and biosynthesis of polyene macrolides produced by Streptomyces alfalfae Men-myco-93-63.</title>
        <authorList>
            <person name="Liu D."/>
            <person name="Li Y."/>
            <person name="Liu L."/>
            <person name="Han X."/>
            <person name="Shen F."/>
        </authorList>
    </citation>
    <scope>NUCLEOTIDE SEQUENCE [LARGE SCALE GENOMIC DNA]</scope>
    <source>
        <strain evidence="5 6">Men-myco-93-63</strain>
    </source>
</reference>
<organism evidence="5 6">
    <name type="scientific">Streptomyces alfalfae</name>
    <dbReference type="NCBI Taxonomy" id="1642299"/>
    <lineage>
        <taxon>Bacteria</taxon>
        <taxon>Bacillati</taxon>
        <taxon>Actinomycetota</taxon>
        <taxon>Actinomycetes</taxon>
        <taxon>Kitasatosporales</taxon>
        <taxon>Streptomycetaceae</taxon>
        <taxon>Streptomyces</taxon>
    </lineage>
</organism>
<dbReference type="PANTHER" id="PTHR16305:SF35">
    <property type="entry name" value="TRANSCRIPTIONAL ACTIVATOR DOMAIN"/>
    <property type="match status" value="1"/>
</dbReference>
<evidence type="ECO:0000256" key="2">
    <source>
        <dbReference type="ARBA" id="ARBA00022840"/>
    </source>
</evidence>
<dbReference type="Pfam" id="PF13191">
    <property type="entry name" value="AAA_16"/>
    <property type="match status" value="1"/>
</dbReference>
<dbReference type="InterPro" id="IPR027417">
    <property type="entry name" value="P-loop_NTPase"/>
</dbReference>
<protein>
    <submittedName>
        <fullName evidence="5">AAA family ATPase</fullName>
    </submittedName>
</protein>
<evidence type="ECO:0000313" key="6">
    <source>
        <dbReference type="Proteomes" id="UP000596130"/>
    </source>
</evidence>